<organism evidence="1">
    <name type="scientific">Arundo donax</name>
    <name type="common">Giant reed</name>
    <name type="synonym">Donax arundinaceus</name>
    <dbReference type="NCBI Taxonomy" id="35708"/>
    <lineage>
        <taxon>Eukaryota</taxon>
        <taxon>Viridiplantae</taxon>
        <taxon>Streptophyta</taxon>
        <taxon>Embryophyta</taxon>
        <taxon>Tracheophyta</taxon>
        <taxon>Spermatophyta</taxon>
        <taxon>Magnoliopsida</taxon>
        <taxon>Liliopsida</taxon>
        <taxon>Poales</taxon>
        <taxon>Poaceae</taxon>
        <taxon>PACMAD clade</taxon>
        <taxon>Arundinoideae</taxon>
        <taxon>Arundineae</taxon>
        <taxon>Arundo</taxon>
    </lineage>
</organism>
<reference evidence="1" key="1">
    <citation type="submission" date="2014-09" db="EMBL/GenBank/DDBJ databases">
        <authorList>
            <person name="Magalhaes I.L.F."/>
            <person name="Oliveira U."/>
            <person name="Santos F.R."/>
            <person name="Vidigal T.H.D.A."/>
            <person name="Brescovit A.D."/>
            <person name="Santos A.J."/>
        </authorList>
    </citation>
    <scope>NUCLEOTIDE SEQUENCE</scope>
    <source>
        <tissue evidence="1">Shoot tissue taken approximately 20 cm above the soil surface</tissue>
    </source>
</reference>
<dbReference type="AlphaFoldDB" id="A0A0A8Z8P2"/>
<protein>
    <submittedName>
        <fullName evidence="1">Uncharacterized protein</fullName>
    </submittedName>
</protein>
<reference evidence="1" key="2">
    <citation type="journal article" date="2015" name="Data Brief">
        <title>Shoot transcriptome of the giant reed, Arundo donax.</title>
        <authorList>
            <person name="Barrero R.A."/>
            <person name="Guerrero F.D."/>
            <person name="Moolhuijzen P."/>
            <person name="Goolsby J.A."/>
            <person name="Tidwell J."/>
            <person name="Bellgard S.E."/>
            <person name="Bellgard M.I."/>
        </authorList>
    </citation>
    <scope>NUCLEOTIDE SEQUENCE</scope>
    <source>
        <tissue evidence="1">Shoot tissue taken approximately 20 cm above the soil surface</tissue>
    </source>
</reference>
<proteinExistence type="predicted"/>
<accession>A0A0A8Z8P2</accession>
<name>A0A0A8Z8P2_ARUDO</name>
<sequence>MVANTTPWPQLALSICFKKLLKI</sequence>
<evidence type="ECO:0000313" key="1">
    <source>
        <dbReference type="EMBL" id="JAD35156.1"/>
    </source>
</evidence>
<dbReference type="EMBL" id="GBRH01262739">
    <property type="protein sequence ID" value="JAD35156.1"/>
    <property type="molecule type" value="Transcribed_RNA"/>
</dbReference>